<evidence type="ECO:0000256" key="1">
    <source>
        <dbReference type="SAM" id="MobiDB-lite"/>
    </source>
</evidence>
<organism evidence="2 3">
    <name type="scientific">Kistimonas scapharcae</name>
    <dbReference type="NCBI Taxonomy" id="1036133"/>
    <lineage>
        <taxon>Bacteria</taxon>
        <taxon>Pseudomonadati</taxon>
        <taxon>Pseudomonadota</taxon>
        <taxon>Gammaproteobacteria</taxon>
        <taxon>Oceanospirillales</taxon>
        <taxon>Endozoicomonadaceae</taxon>
        <taxon>Kistimonas</taxon>
    </lineage>
</organism>
<feature type="compositionally biased region" description="Basic residues" evidence="1">
    <location>
        <begin position="211"/>
        <end position="222"/>
    </location>
</feature>
<feature type="region of interest" description="Disordered" evidence="1">
    <location>
        <begin position="211"/>
        <end position="234"/>
    </location>
</feature>
<protein>
    <submittedName>
        <fullName evidence="2">Uncharacterized protein</fullName>
    </submittedName>
</protein>
<evidence type="ECO:0000313" key="2">
    <source>
        <dbReference type="EMBL" id="GAA4650251.1"/>
    </source>
</evidence>
<proteinExistence type="predicted"/>
<name>A0ABP8V383_9GAMM</name>
<dbReference type="EMBL" id="BAABFL010000379">
    <property type="protein sequence ID" value="GAA4650251.1"/>
    <property type="molecule type" value="Genomic_DNA"/>
</dbReference>
<comment type="caution">
    <text evidence="2">The sequence shown here is derived from an EMBL/GenBank/DDBJ whole genome shotgun (WGS) entry which is preliminary data.</text>
</comment>
<reference evidence="3" key="1">
    <citation type="journal article" date="2019" name="Int. J. Syst. Evol. Microbiol.">
        <title>The Global Catalogue of Microorganisms (GCM) 10K type strain sequencing project: providing services to taxonomists for standard genome sequencing and annotation.</title>
        <authorList>
            <consortium name="The Broad Institute Genomics Platform"/>
            <consortium name="The Broad Institute Genome Sequencing Center for Infectious Disease"/>
            <person name="Wu L."/>
            <person name="Ma J."/>
        </authorList>
    </citation>
    <scope>NUCLEOTIDE SEQUENCE [LARGE SCALE GENOMIC DNA]</scope>
    <source>
        <strain evidence="3">JCM 17805</strain>
    </source>
</reference>
<accession>A0ABP8V383</accession>
<dbReference type="Proteomes" id="UP001500604">
    <property type="component" value="Unassembled WGS sequence"/>
</dbReference>
<dbReference type="RefSeq" id="WP_345196373.1">
    <property type="nucleotide sequence ID" value="NZ_BAABFL010000379.1"/>
</dbReference>
<sequence>MTEPVAITNNREMLRSSLEQQIREIRPLRAVNYTDNWMDIIGFFSEIGKRLDTFGTIFSIQLTNDESLSAIVHVESLFRANPRDWLPGVLLGYYYFAILQDTERCSVVMSDIANLIGTPTVCQAINDRLLLLNQGITDQPRALYQRQEAMLNQRLISFTNKHGQCPCALMELAQTQEEQPLFEELSQFWAIDPESGQIILKEHLVRHRKASDRHQRMSRVVRHQPTTFEQPDNQ</sequence>
<keyword evidence="3" id="KW-1185">Reference proteome</keyword>
<gene>
    <name evidence="2" type="ORF">GCM10023116_25340</name>
</gene>
<evidence type="ECO:0000313" key="3">
    <source>
        <dbReference type="Proteomes" id="UP001500604"/>
    </source>
</evidence>
<feature type="compositionally biased region" description="Polar residues" evidence="1">
    <location>
        <begin position="224"/>
        <end position="234"/>
    </location>
</feature>